<dbReference type="EMBL" id="VXIV02000138">
    <property type="protein sequence ID" value="KAF6040478.1"/>
    <property type="molecule type" value="Genomic_DNA"/>
</dbReference>
<protein>
    <submittedName>
        <fullName evidence="1">Uncharacterized protein</fullName>
    </submittedName>
</protein>
<name>A0A7J7KQR3_BUGNE</name>
<evidence type="ECO:0000313" key="1">
    <source>
        <dbReference type="EMBL" id="KAF6040478.1"/>
    </source>
</evidence>
<accession>A0A7J7KQR3</accession>
<gene>
    <name evidence="1" type="ORF">EB796_001191</name>
</gene>
<dbReference type="Proteomes" id="UP000593567">
    <property type="component" value="Unassembled WGS sequence"/>
</dbReference>
<proteinExistence type="predicted"/>
<evidence type="ECO:0000313" key="2">
    <source>
        <dbReference type="Proteomes" id="UP000593567"/>
    </source>
</evidence>
<organism evidence="1 2">
    <name type="scientific">Bugula neritina</name>
    <name type="common">Brown bryozoan</name>
    <name type="synonym">Sertularia neritina</name>
    <dbReference type="NCBI Taxonomy" id="10212"/>
    <lineage>
        <taxon>Eukaryota</taxon>
        <taxon>Metazoa</taxon>
        <taxon>Spiralia</taxon>
        <taxon>Lophotrochozoa</taxon>
        <taxon>Bryozoa</taxon>
        <taxon>Gymnolaemata</taxon>
        <taxon>Cheilostomatida</taxon>
        <taxon>Flustrina</taxon>
        <taxon>Buguloidea</taxon>
        <taxon>Bugulidae</taxon>
        <taxon>Bugula</taxon>
    </lineage>
</organism>
<comment type="caution">
    <text evidence="1">The sequence shown here is derived from an EMBL/GenBank/DDBJ whole genome shotgun (WGS) entry which is preliminary data.</text>
</comment>
<reference evidence="1" key="1">
    <citation type="submission" date="2020-06" db="EMBL/GenBank/DDBJ databases">
        <title>Draft genome of Bugula neritina, a colonial animal packing powerful symbionts and potential medicines.</title>
        <authorList>
            <person name="Rayko M."/>
        </authorList>
    </citation>
    <scope>NUCLEOTIDE SEQUENCE [LARGE SCALE GENOMIC DNA]</scope>
    <source>
        <strain evidence="1">Kwan_BN1</strain>
    </source>
</reference>
<sequence>MAQHNIMENTKPMDYTIQIYISQHVNIITSHNQMLTIAAPAPRAIPPVIITNFSFSFSGTATLQPSNSVTSVVLSDLQLKGICTPLFM</sequence>
<dbReference type="AlphaFoldDB" id="A0A7J7KQR3"/>
<keyword evidence="2" id="KW-1185">Reference proteome</keyword>